<comment type="caution">
    <text evidence="11">The sequence shown here is derived from an EMBL/GenBank/DDBJ whole genome shotgun (WGS) entry which is preliminary data.</text>
</comment>
<name>A0A926ZFJ7_9CYAN</name>
<keyword evidence="6" id="KW-0067">ATP-binding</keyword>
<dbReference type="InterPro" id="IPR018162">
    <property type="entry name" value="Ala-tRNA-ligase_IIc_anticod-bd"/>
</dbReference>
<reference evidence="11" key="2">
    <citation type="submission" date="2020-08" db="EMBL/GenBank/DDBJ databases">
        <authorList>
            <person name="Chen M."/>
            <person name="Teng W."/>
            <person name="Zhao L."/>
            <person name="Hu C."/>
            <person name="Zhou Y."/>
            <person name="Han B."/>
            <person name="Song L."/>
            <person name="Shu W."/>
        </authorList>
    </citation>
    <scope>NUCLEOTIDE SEQUENCE</scope>
    <source>
        <strain evidence="11">FACHB-1375</strain>
    </source>
</reference>
<dbReference type="Proteomes" id="UP000641646">
    <property type="component" value="Unassembled WGS sequence"/>
</dbReference>
<dbReference type="RefSeq" id="WP_190463969.1">
    <property type="nucleotide sequence ID" value="NZ_JACJPW010000017.1"/>
</dbReference>
<reference evidence="11" key="1">
    <citation type="journal article" date="2015" name="ISME J.">
        <title>Draft Genome Sequence of Streptomyces incarnatus NRRL8089, which Produces the Nucleoside Antibiotic Sinefungin.</title>
        <authorList>
            <person name="Oshima K."/>
            <person name="Hattori M."/>
            <person name="Shimizu H."/>
            <person name="Fukuda K."/>
            <person name="Nemoto M."/>
            <person name="Inagaki K."/>
            <person name="Tamura T."/>
        </authorList>
    </citation>
    <scope>NUCLEOTIDE SEQUENCE</scope>
    <source>
        <strain evidence="11">FACHB-1375</strain>
    </source>
</reference>
<keyword evidence="8" id="KW-0648">Protein biosynthesis</keyword>
<dbReference type="PROSITE" id="PS50860">
    <property type="entry name" value="AA_TRNA_LIGASE_II_ALA"/>
    <property type="match status" value="1"/>
</dbReference>
<evidence type="ECO:0000313" key="12">
    <source>
        <dbReference type="Proteomes" id="UP000641646"/>
    </source>
</evidence>
<keyword evidence="9" id="KW-0030">Aminoacyl-tRNA synthetase</keyword>
<feature type="domain" description="Alanyl-transfer RNA synthetases family profile" evidence="10">
    <location>
        <begin position="1"/>
        <end position="435"/>
    </location>
</feature>
<dbReference type="SUPFAM" id="SSF101353">
    <property type="entry name" value="Putative anticodon-binding domain of alanyl-tRNA synthetase (AlaRS)"/>
    <property type="match status" value="1"/>
</dbReference>
<dbReference type="PANTHER" id="PTHR11777">
    <property type="entry name" value="ALANYL-TRNA SYNTHETASE"/>
    <property type="match status" value="1"/>
</dbReference>
<keyword evidence="7" id="KW-0694">RNA-binding</keyword>
<evidence type="ECO:0000256" key="2">
    <source>
        <dbReference type="ARBA" id="ARBA00013168"/>
    </source>
</evidence>
<gene>
    <name evidence="11" type="ORF">H6G03_08845</name>
</gene>
<evidence type="ECO:0000256" key="9">
    <source>
        <dbReference type="ARBA" id="ARBA00023146"/>
    </source>
</evidence>
<dbReference type="InterPro" id="IPR018165">
    <property type="entry name" value="Ala-tRNA-synth_IIc_core"/>
</dbReference>
<dbReference type="Pfam" id="PF01411">
    <property type="entry name" value="tRNA-synt_2c"/>
    <property type="match status" value="1"/>
</dbReference>
<evidence type="ECO:0000256" key="6">
    <source>
        <dbReference type="ARBA" id="ARBA00022840"/>
    </source>
</evidence>
<keyword evidence="4" id="KW-0436">Ligase</keyword>
<comment type="similarity">
    <text evidence="1">Belongs to the class-II aminoacyl-tRNA synthetase family.</text>
</comment>
<dbReference type="GO" id="GO:0002161">
    <property type="term" value="F:aminoacyl-tRNA deacylase activity"/>
    <property type="evidence" value="ECO:0007669"/>
    <property type="project" value="TreeGrafter"/>
</dbReference>
<dbReference type="Gene3D" id="3.30.930.10">
    <property type="entry name" value="Bira Bifunctional Protein, Domain 2"/>
    <property type="match status" value="1"/>
</dbReference>
<dbReference type="InterPro" id="IPR050058">
    <property type="entry name" value="Ala-tRNA_ligase"/>
</dbReference>
<evidence type="ECO:0000313" key="11">
    <source>
        <dbReference type="EMBL" id="MBD2181208.1"/>
    </source>
</evidence>
<dbReference type="SUPFAM" id="SSF55681">
    <property type="entry name" value="Class II aaRS and biotin synthetases"/>
    <property type="match status" value="1"/>
</dbReference>
<dbReference type="InterPro" id="IPR045864">
    <property type="entry name" value="aa-tRNA-synth_II/BPL/LPL"/>
</dbReference>
<dbReference type="AlphaFoldDB" id="A0A926ZFJ7"/>
<keyword evidence="12" id="KW-1185">Reference proteome</keyword>
<dbReference type="GO" id="GO:0005829">
    <property type="term" value="C:cytosol"/>
    <property type="evidence" value="ECO:0007669"/>
    <property type="project" value="TreeGrafter"/>
</dbReference>
<dbReference type="PANTHER" id="PTHR11777:SF9">
    <property type="entry name" value="ALANINE--TRNA LIGASE, CYTOPLASMIC"/>
    <property type="match status" value="1"/>
</dbReference>
<dbReference type="PRINTS" id="PR00980">
    <property type="entry name" value="TRNASYNTHALA"/>
</dbReference>
<dbReference type="GO" id="GO:0005524">
    <property type="term" value="F:ATP binding"/>
    <property type="evidence" value="ECO:0007669"/>
    <property type="project" value="UniProtKB-KW"/>
</dbReference>
<evidence type="ECO:0000256" key="7">
    <source>
        <dbReference type="ARBA" id="ARBA00022884"/>
    </source>
</evidence>
<dbReference type="GO" id="GO:0004813">
    <property type="term" value="F:alanine-tRNA ligase activity"/>
    <property type="evidence" value="ECO:0007669"/>
    <property type="project" value="UniProtKB-EC"/>
</dbReference>
<organism evidence="11 12">
    <name type="scientific">Aerosakkonema funiforme FACHB-1375</name>
    <dbReference type="NCBI Taxonomy" id="2949571"/>
    <lineage>
        <taxon>Bacteria</taxon>
        <taxon>Bacillati</taxon>
        <taxon>Cyanobacteriota</taxon>
        <taxon>Cyanophyceae</taxon>
        <taxon>Oscillatoriophycideae</taxon>
        <taxon>Aerosakkonematales</taxon>
        <taxon>Aerosakkonemataceae</taxon>
        <taxon>Aerosakkonema</taxon>
    </lineage>
</organism>
<keyword evidence="5" id="KW-0547">Nucleotide-binding</keyword>
<dbReference type="InterPro" id="IPR018164">
    <property type="entry name" value="Ala-tRNA-synth_IIc_N"/>
</dbReference>
<evidence type="ECO:0000256" key="4">
    <source>
        <dbReference type="ARBA" id="ARBA00022598"/>
    </source>
</evidence>
<evidence type="ECO:0000256" key="8">
    <source>
        <dbReference type="ARBA" id="ARBA00022917"/>
    </source>
</evidence>
<evidence type="ECO:0000256" key="5">
    <source>
        <dbReference type="ARBA" id="ARBA00022741"/>
    </source>
</evidence>
<evidence type="ECO:0000256" key="1">
    <source>
        <dbReference type="ARBA" id="ARBA00008226"/>
    </source>
</evidence>
<keyword evidence="3" id="KW-0820">tRNA-binding</keyword>
<dbReference type="EC" id="6.1.1.7" evidence="2"/>
<dbReference type="InterPro" id="IPR002318">
    <property type="entry name" value="Ala-tRNA-lgiase_IIc"/>
</dbReference>
<accession>A0A926ZFJ7</accession>
<protein>
    <recommendedName>
        <fullName evidence="2">alanine--tRNA ligase</fullName>
        <ecNumber evidence="2">6.1.1.7</ecNumber>
    </recommendedName>
</protein>
<dbReference type="GO" id="GO:0000049">
    <property type="term" value="F:tRNA binding"/>
    <property type="evidence" value="ECO:0007669"/>
    <property type="project" value="UniProtKB-KW"/>
</dbReference>
<evidence type="ECO:0000259" key="10">
    <source>
        <dbReference type="PROSITE" id="PS50860"/>
    </source>
</evidence>
<sequence length="435" mass="50991">MNSNQIRQKFLSFYAARGHQILPTESLVANSPDLMFQTNLWTLPFHPISLGQRYSPSNHSTILQKHISPNLTVLTERHLTFFEILGNCGNYSQEQALSWAWELCTEVYQLPPERLVVSVRINDTETFAIWRDRIGVPEHRIIFSNQNFWRTRPHGHCGRNTRIHYDFYPERGYQSVASEEDIQFQSKDKEYYDRPDTLHYLLPEEDLRFLSFYHLVLMEFDTEKYVNKLIPLQRNYIDAGLAVEKLAVILQEVSNFYETDLIFPIIETVAEVAGVDYERADAWTKICLKVIADQIRAAVYLSADCVPKPPHFWNHPIRKQIKIWLMRVVLHAQLLGIEHPFVKLPIATTITLGEKFYPLLRQQQNEITAFLQDEESYCWKQLQTAREKGIVTGRTIEQFFHTYDCSIKDIQRWATQQSLTLDFSEYNAILGPEID</sequence>
<proteinExistence type="inferred from homology"/>
<evidence type="ECO:0000256" key="3">
    <source>
        <dbReference type="ARBA" id="ARBA00022555"/>
    </source>
</evidence>
<dbReference type="GO" id="GO:0006419">
    <property type="term" value="P:alanyl-tRNA aminoacylation"/>
    <property type="evidence" value="ECO:0007669"/>
    <property type="project" value="InterPro"/>
</dbReference>
<dbReference type="EMBL" id="JACJPW010000017">
    <property type="protein sequence ID" value="MBD2181208.1"/>
    <property type="molecule type" value="Genomic_DNA"/>
</dbReference>